<dbReference type="EMBL" id="WBJZ01000014">
    <property type="protein sequence ID" value="KAB1655637.1"/>
    <property type="molecule type" value="Genomic_DNA"/>
</dbReference>
<evidence type="ECO:0000256" key="1">
    <source>
        <dbReference type="SAM" id="MobiDB-lite"/>
    </source>
</evidence>
<feature type="transmembrane region" description="Helical" evidence="2">
    <location>
        <begin position="91"/>
        <end position="107"/>
    </location>
</feature>
<name>A0A7J5BQV5_9MICO</name>
<feature type="compositionally biased region" description="Basic residues" evidence="1">
    <location>
        <begin position="309"/>
        <end position="327"/>
    </location>
</feature>
<dbReference type="PANTHER" id="PTHR14969:SF13">
    <property type="entry name" value="AT30094P"/>
    <property type="match status" value="1"/>
</dbReference>
<feature type="transmembrane region" description="Helical" evidence="2">
    <location>
        <begin position="185"/>
        <end position="204"/>
    </location>
</feature>
<feature type="domain" description="Phosphatidic acid phosphatase type 2/haloperoxidase" evidence="3">
    <location>
        <begin position="114"/>
        <end position="228"/>
    </location>
</feature>
<feature type="transmembrane region" description="Helical" evidence="2">
    <location>
        <begin position="216"/>
        <end position="235"/>
    </location>
</feature>
<proteinExistence type="predicted"/>
<comment type="caution">
    <text evidence="4">The sequence shown here is derived from an EMBL/GenBank/DDBJ whole genome shotgun (WGS) entry which is preliminary data.</text>
</comment>
<dbReference type="SMART" id="SM00014">
    <property type="entry name" value="acidPPc"/>
    <property type="match status" value="1"/>
</dbReference>
<dbReference type="Gene3D" id="1.20.144.10">
    <property type="entry name" value="Phosphatidic acid phosphatase type 2/haloperoxidase"/>
    <property type="match status" value="1"/>
</dbReference>
<gene>
    <name evidence="4" type="ORF">F8O01_11570</name>
</gene>
<feature type="transmembrane region" description="Helical" evidence="2">
    <location>
        <begin position="27"/>
        <end position="45"/>
    </location>
</feature>
<feature type="transmembrane region" description="Helical" evidence="2">
    <location>
        <begin position="155"/>
        <end position="178"/>
    </location>
</feature>
<keyword evidence="2" id="KW-0472">Membrane</keyword>
<evidence type="ECO:0000313" key="5">
    <source>
        <dbReference type="Proteomes" id="UP000467240"/>
    </source>
</evidence>
<organism evidence="4 5">
    <name type="scientific">Pseudoclavibacter chungangensis</name>
    <dbReference type="NCBI Taxonomy" id="587635"/>
    <lineage>
        <taxon>Bacteria</taxon>
        <taxon>Bacillati</taxon>
        <taxon>Actinomycetota</taxon>
        <taxon>Actinomycetes</taxon>
        <taxon>Micrococcales</taxon>
        <taxon>Microbacteriaceae</taxon>
        <taxon>Pseudoclavibacter</taxon>
    </lineage>
</organism>
<feature type="compositionally biased region" description="Basic and acidic residues" evidence="1">
    <location>
        <begin position="328"/>
        <end position="358"/>
    </location>
</feature>
<dbReference type="SUPFAM" id="SSF48317">
    <property type="entry name" value="Acid phosphatase/Vanadium-dependent haloperoxidase"/>
    <property type="match status" value="1"/>
</dbReference>
<evidence type="ECO:0000256" key="2">
    <source>
        <dbReference type="SAM" id="Phobius"/>
    </source>
</evidence>
<sequence>MTNHTTERGIRRFRAVVGAPDSRRRRAIAALAIATVLLFVLAGFADEIWDHVVEDASSLAVDLPVQNWMVAHRVPGFTEVISAFSISGGPLWMPIIVGITAIVLAVVRRSWTPLVLTVLAAVGSLLMTIVGKSAVGRERPPIAESVPPYETSFSFPSGHSLNSLVLAGIIGYLLVIGIRSRTGRVLVVVGVVTYVLAMGTSRLYLGHHWVSDVLMAWVLGAAWITILITAHRLWLTARVGDGRRRTAATGTFTGAVTPDEPANAAGSTTTDRPAIVQGPASTDEPAAAPGPTDSEPRPQRTVRRPPTNGRHRRNRRPPPRRCRHPRTRRTDDRERASVDGRHREVAQRMANGERRTAN</sequence>
<accession>A0A7J5BQV5</accession>
<evidence type="ECO:0000313" key="4">
    <source>
        <dbReference type="EMBL" id="KAB1655637.1"/>
    </source>
</evidence>
<dbReference type="Pfam" id="PF01569">
    <property type="entry name" value="PAP2"/>
    <property type="match status" value="1"/>
</dbReference>
<dbReference type="InterPro" id="IPR036938">
    <property type="entry name" value="PAP2/HPO_sf"/>
</dbReference>
<dbReference type="InterPro" id="IPR000326">
    <property type="entry name" value="PAP2/HPO"/>
</dbReference>
<evidence type="ECO:0000259" key="3">
    <source>
        <dbReference type="SMART" id="SM00014"/>
    </source>
</evidence>
<dbReference type="Proteomes" id="UP000467240">
    <property type="component" value="Unassembled WGS sequence"/>
</dbReference>
<dbReference type="RefSeq" id="WP_158041024.1">
    <property type="nucleotide sequence ID" value="NZ_JACCFV010000001.1"/>
</dbReference>
<keyword evidence="5" id="KW-1185">Reference proteome</keyword>
<dbReference type="CDD" id="cd03392">
    <property type="entry name" value="PAP2_like_2"/>
    <property type="match status" value="1"/>
</dbReference>
<dbReference type="AlphaFoldDB" id="A0A7J5BQV5"/>
<dbReference type="PANTHER" id="PTHR14969">
    <property type="entry name" value="SPHINGOSINE-1-PHOSPHATE PHOSPHOHYDROLASE"/>
    <property type="match status" value="1"/>
</dbReference>
<reference evidence="4 5" key="1">
    <citation type="submission" date="2019-09" db="EMBL/GenBank/DDBJ databases">
        <title>Phylogeny of genus Pseudoclavibacter and closely related genus.</title>
        <authorList>
            <person name="Li Y."/>
        </authorList>
    </citation>
    <scope>NUCLEOTIDE SEQUENCE [LARGE SCALE GENOMIC DNA]</scope>
    <source>
        <strain evidence="4 5">DSM 23821</strain>
    </source>
</reference>
<protein>
    <submittedName>
        <fullName evidence="4">Phosphatase PAP2 family protein</fullName>
    </submittedName>
</protein>
<keyword evidence="2" id="KW-1133">Transmembrane helix</keyword>
<feature type="region of interest" description="Disordered" evidence="1">
    <location>
        <begin position="250"/>
        <end position="358"/>
    </location>
</feature>
<keyword evidence="2" id="KW-0812">Transmembrane</keyword>
<feature type="transmembrane region" description="Helical" evidence="2">
    <location>
        <begin position="114"/>
        <end position="135"/>
    </location>
</feature>
<dbReference type="OrthoDB" id="5289372at2"/>